<evidence type="ECO:0008006" key="3">
    <source>
        <dbReference type="Google" id="ProtNLM"/>
    </source>
</evidence>
<organism evidence="1 2">
    <name type="scientific">Thiorhodococcus mannitoliphagus</name>
    <dbReference type="NCBI Taxonomy" id="329406"/>
    <lineage>
        <taxon>Bacteria</taxon>
        <taxon>Pseudomonadati</taxon>
        <taxon>Pseudomonadota</taxon>
        <taxon>Gammaproteobacteria</taxon>
        <taxon>Chromatiales</taxon>
        <taxon>Chromatiaceae</taxon>
        <taxon>Thiorhodococcus</taxon>
    </lineage>
</organism>
<dbReference type="Pfam" id="PF08011">
    <property type="entry name" value="PDDEXK_9"/>
    <property type="match status" value="1"/>
</dbReference>
<evidence type="ECO:0000313" key="2">
    <source>
        <dbReference type="Proteomes" id="UP000471640"/>
    </source>
</evidence>
<gene>
    <name evidence="1" type="ORF">G3480_17800</name>
</gene>
<dbReference type="EMBL" id="JAAIJR010000084">
    <property type="protein sequence ID" value="NEX22136.1"/>
    <property type="molecule type" value="Genomic_DNA"/>
</dbReference>
<keyword evidence="2" id="KW-1185">Reference proteome</keyword>
<accession>A0A6P1DZG2</accession>
<reference evidence="2" key="1">
    <citation type="journal article" date="2020" name="Microbiol. Resour. Announc.">
        <title>Draft Genome Sequences of Thiorhodococcus mannitoliphagus and Thiorhodococcus minor, Purple Sulfur Photosynthetic Bacteria in the Gammaproteobacterial Family Chromatiaceae.</title>
        <authorList>
            <person name="Aviles F.A."/>
            <person name="Meyer T.E."/>
            <person name="Kyndt J.A."/>
        </authorList>
    </citation>
    <scope>NUCLEOTIDE SEQUENCE [LARGE SCALE GENOMIC DNA]</scope>
    <source>
        <strain evidence="2">DSM 18266</strain>
    </source>
</reference>
<evidence type="ECO:0000313" key="1">
    <source>
        <dbReference type="EMBL" id="NEX22136.1"/>
    </source>
</evidence>
<dbReference type="InterPro" id="IPR012547">
    <property type="entry name" value="PDDEXK_9"/>
</dbReference>
<name>A0A6P1DZG2_9GAMM</name>
<dbReference type="RefSeq" id="WP_164655234.1">
    <property type="nucleotide sequence ID" value="NZ_JAAIJR010000084.1"/>
</dbReference>
<proteinExistence type="predicted"/>
<sequence length="237" mass="26528">MAKIGHTLWHVATWGDQCLALLVLSAAAWKCAARDRWIGWERKWGELAFRLRVPNQAVRTALNNQFIDAYTGISDERLSYKAGLAEALTKADLPRLVKAIKRLFASIPWRNFIGNDLPASEGYYASVLYAFFASMNAEIIPEDLTNHGQVDLTLKLAGYTYVMEIKLERGSELQQTPPDSKGGADANERPNLALAQIRSRGYSEKYRGAPGRGLFEVGLVFGRAARNLIQADWRRVD</sequence>
<reference evidence="1 2" key="2">
    <citation type="submission" date="2020-02" db="EMBL/GenBank/DDBJ databases">
        <title>Genome sequences of Thiorhodococcus mannitoliphagus and Thiorhodococcus minor, purple sulfur photosynthetic bacteria in the gammaproteobacterial family, Chromatiaceae.</title>
        <authorList>
            <person name="Aviles F.A."/>
            <person name="Meyer T.E."/>
            <person name="Kyndt J.A."/>
        </authorList>
    </citation>
    <scope>NUCLEOTIDE SEQUENCE [LARGE SCALE GENOMIC DNA]</scope>
    <source>
        <strain evidence="1 2">DSM 18266</strain>
    </source>
</reference>
<dbReference type="AlphaFoldDB" id="A0A6P1DZG2"/>
<protein>
    <recommendedName>
        <fullName evidence="3">PD-(D/E)XK nuclease superfamily protein</fullName>
    </recommendedName>
</protein>
<comment type="caution">
    <text evidence="1">The sequence shown here is derived from an EMBL/GenBank/DDBJ whole genome shotgun (WGS) entry which is preliminary data.</text>
</comment>
<dbReference type="Proteomes" id="UP000471640">
    <property type="component" value="Unassembled WGS sequence"/>
</dbReference>